<gene>
    <name evidence="1" type="ORF">METZ01_LOCUS441978</name>
</gene>
<accession>A0A382Z0S4</accession>
<dbReference type="EMBL" id="UINC01180099">
    <property type="protein sequence ID" value="SVD89124.1"/>
    <property type="molecule type" value="Genomic_DNA"/>
</dbReference>
<reference evidence="1" key="1">
    <citation type="submission" date="2018-05" db="EMBL/GenBank/DDBJ databases">
        <authorList>
            <person name="Lanie J.A."/>
            <person name="Ng W.-L."/>
            <person name="Kazmierczak K.M."/>
            <person name="Andrzejewski T.M."/>
            <person name="Davidsen T.M."/>
            <person name="Wayne K.J."/>
            <person name="Tettelin H."/>
            <person name="Glass J.I."/>
            <person name="Rusch D."/>
            <person name="Podicherti R."/>
            <person name="Tsui H.-C.T."/>
            <person name="Winkler M.E."/>
        </authorList>
    </citation>
    <scope>NUCLEOTIDE SEQUENCE</scope>
</reference>
<proteinExistence type="predicted"/>
<feature type="non-terminal residue" evidence="1">
    <location>
        <position position="161"/>
    </location>
</feature>
<organism evidence="1">
    <name type="scientific">marine metagenome</name>
    <dbReference type="NCBI Taxonomy" id="408172"/>
    <lineage>
        <taxon>unclassified sequences</taxon>
        <taxon>metagenomes</taxon>
        <taxon>ecological metagenomes</taxon>
    </lineage>
</organism>
<sequence>MSPVQYMQRIREYYLGQGYEKPYTWAHFEDVPFTPLKKPLSESVVTLFSTSDVSVRREEGEKLPAMETTVGEVYSVPWRTPIEELYSRQESFDHYATSLDDIDAYLPLNRLREFVQAGRIGAVTDNFHNINRGYSQKLMAETSAPAALAKCNEEGADIAIL</sequence>
<protein>
    <submittedName>
        <fullName evidence="1">Uncharacterized protein</fullName>
    </submittedName>
</protein>
<name>A0A382Z0S4_9ZZZZ</name>
<evidence type="ECO:0000313" key="1">
    <source>
        <dbReference type="EMBL" id="SVD89124.1"/>
    </source>
</evidence>
<dbReference type="AlphaFoldDB" id="A0A382Z0S4"/>